<dbReference type="EMBL" id="BART01030718">
    <property type="protein sequence ID" value="GAH18384.1"/>
    <property type="molecule type" value="Genomic_DNA"/>
</dbReference>
<keyword evidence="2" id="KW-0812">Transmembrane</keyword>
<proteinExistence type="predicted"/>
<keyword evidence="2" id="KW-1133">Transmembrane helix</keyword>
<protein>
    <recommendedName>
        <fullName evidence="3">Link domain-containing protein</fullName>
    </recommendedName>
</protein>
<evidence type="ECO:0000259" key="3">
    <source>
        <dbReference type="PROSITE" id="PS50963"/>
    </source>
</evidence>
<dbReference type="PROSITE" id="PS50963">
    <property type="entry name" value="LINK_2"/>
    <property type="match status" value="1"/>
</dbReference>
<dbReference type="InterPro" id="IPR000538">
    <property type="entry name" value="Link_dom"/>
</dbReference>
<dbReference type="GO" id="GO:0005540">
    <property type="term" value="F:hyaluronic acid binding"/>
    <property type="evidence" value="ECO:0007669"/>
    <property type="project" value="InterPro"/>
</dbReference>
<dbReference type="Gene3D" id="3.10.100.10">
    <property type="entry name" value="Mannose-Binding Protein A, subunit A"/>
    <property type="match status" value="1"/>
</dbReference>
<gene>
    <name evidence="4" type="ORF">S01H4_53534</name>
</gene>
<dbReference type="InterPro" id="IPR016186">
    <property type="entry name" value="C-type_lectin-like/link_sf"/>
</dbReference>
<dbReference type="SMART" id="SM00445">
    <property type="entry name" value="LINK"/>
    <property type="match status" value="1"/>
</dbReference>
<keyword evidence="1" id="KW-1015">Disulfide bond</keyword>
<dbReference type="GO" id="GO:0007155">
    <property type="term" value="P:cell adhesion"/>
    <property type="evidence" value="ECO:0007669"/>
    <property type="project" value="InterPro"/>
</dbReference>
<dbReference type="SUPFAM" id="SSF56436">
    <property type="entry name" value="C-type lectin-like"/>
    <property type="match status" value="1"/>
</dbReference>
<feature type="transmembrane region" description="Helical" evidence="2">
    <location>
        <begin position="17"/>
        <end position="36"/>
    </location>
</feature>
<accession>X1EMN8</accession>
<name>X1EMN8_9ZZZZ</name>
<dbReference type="AlphaFoldDB" id="X1EMN8"/>
<evidence type="ECO:0000256" key="1">
    <source>
        <dbReference type="ARBA" id="ARBA00023157"/>
    </source>
</evidence>
<dbReference type="Pfam" id="PF00193">
    <property type="entry name" value="Xlink"/>
    <property type="match status" value="1"/>
</dbReference>
<keyword evidence="2" id="KW-0472">Membrane</keyword>
<reference evidence="4" key="1">
    <citation type="journal article" date="2014" name="Front. Microbiol.">
        <title>High frequency of phylogenetically diverse reductive dehalogenase-homologous genes in deep subseafloor sedimentary metagenomes.</title>
        <authorList>
            <person name="Kawai M."/>
            <person name="Futagami T."/>
            <person name="Toyoda A."/>
            <person name="Takaki Y."/>
            <person name="Nishi S."/>
            <person name="Hori S."/>
            <person name="Arai W."/>
            <person name="Tsubouchi T."/>
            <person name="Morono Y."/>
            <person name="Uchiyama I."/>
            <person name="Ito T."/>
            <person name="Fujiyama A."/>
            <person name="Inagaki F."/>
            <person name="Takami H."/>
        </authorList>
    </citation>
    <scope>NUCLEOTIDE SEQUENCE</scope>
    <source>
        <strain evidence="4">Expedition CK06-06</strain>
    </source>
</reference>
<feature type="non-terminal residue" evidence="4">
    <location>
        <position position="1"/>
    </location>
</feature>
<feature type="domain" description="Link" evidence="3">
    <location>
        <begin position="73"/>
        <end position="174"/>
    </location>
</feature>
<evidence type="ECO:0000256" key="2">
    <source>
        <dbReference type="SAM" id="Phobius"/>
    </source>
</evidence>
<dbReference type="InterPro" id="IPR016187">
    <property type="entry name" value="CTDL_fold"/>
</dbReference>
<organism evidence="4">
    <name type="scientific">marine sediment metagenome</name>
    <dbReference type="NCBI Taxonomy" id="412755"/>
    <lineage>
        <taxon>unclassified sequences</taxon>
        <taxon>metagenomes</taxon>
        <taxon>ecological metagenomes</taxon>
    </lineage>
</organism>
<comment type="caution">
    <text evidence="4">The sequence shown here is derived from an EMBL/GenBank/DDBJ whole genome shotgun (WGS) entry which is preliminary data.</text>
</comment>
<evidence type="ECO:0000313" key="4">
    <source>
        <dbReference type="EMBL" id="GAH18384.1"/>
    </source>
</evidence>
<sequence length="229" mass="26250">ATQAVGTKSAGITFIEIIMWALFIFLILINGIQYFFNIDIKAGIKNLFTPVPEVDITVMTEDIVPDEVVPEITIEPQVFHIPGNDYKYNNAKALCKAYGGRLATITEMQEAYNKGAEWCSYGWSDGQMALYPTQKDSWAKFQEIEGHEHDCGRPGINGGYIANPHVKFGANCYGYKPKMTDLEKKIMDNDTPYPLTPQERRFQRKVDYYRHHLPDYLVSPFNYDKWSKI</sequence>